<evidence type="ECO:0000256" key="6">
    <source>
        <dbReference type="ARBA" id="ARBA00022946"/>
    </source>
</evidence>
<dbReference type="Gene3D" id="1.20.58.340">
    <property type="entry name" value="Magnesium transport protein CorA, transmembrane region"/>
    <property type="match status" value="1"/>
</dbReference>
<dbReference type="EMBL" id="SIDB01000010">
    <property type="protein sequence ID" value="KAI3426934.1"/>
    <property type="molecule type" value="Genomic_DNA"/>
</dbReference>
<dbReference type="CDD" id="cd12823">
    <property type="entry name" value="Mrs2_Mfm1p-like"/>
    <property type="match status" value="1"/>
</dbReference>
<reference evidence="12" key="2">
    <citation type="submission" date="2020-11" db="EMBL/GenBank/DDBJ databases">
        <authorList>
            <person name="Cecchin M."/>
            <person name="Marcolungo L."/>
            <person name="Rossato M."/>
            <person name="Girolomoni L."/>
            <person name="Cosentino E."/>
            <person name="Cuine S."/>
            <person name="Li-Beisson Y."/>
            <person name="Delledonne M."/>
            <person name="Ballottari M."/>
        </authorList>
    </citation>
    <scope>NUCLEOTIDE SEQUENCE</scope>
    <source>
        <strain evidence="12">211/11P</strain>
        <tissue evidence="12">Whole cell</tissue>
    </source>
</reference>
<comment type="subcellular location">
    <subcellularLocation>
        <location evidence="1 10">Membrane</location>
        <topology evidence="1 10">Multi-pass membrane protein</topology>
    </subcellularLocation>
</comment>
<evidence type="ECO:0000256" key="4">
    <source>
        <dbReference type="ARBA" id="ARBA00022692"/>
    </source>
</evidence>
<evidence type="ECO:0000256" key="3">
    <source>
        <dbReference type="ARBA" id="ARBA00022448"/>
    </source>
</evidence>
<evidence type="ECO:0000256" key="7">
    <source>
        <dbReference type="ARBA" id="ARBA00022989"/>
    </source>
</evidence>
<reference evidence="12" key="1">
    <citation type="journal article" date="2019" name="Plant J.">
        <title>Chlorella vulgaris genome assembly and annotation reveals the molecular basis for metabolic acclimation to high light conditions.</title>
        <authorList>
            <person name="Cecchin M."/>
            <person name="Marcolungo L."/>
            <person name="Rossato M."/>
            <person name="Girolomoni L."/>
            <person name="Cosentino E."/>
            <person name="Cuine S."/>
            <person name="Li-Beisson Y."/>
            <person name="Delledonne M."/>
            <person name="Ballottari M."/>
        </authorList>
    </citation>
    <scope>NUCLEOTIDE SEQUENCE</scope>
    <source>
        <strain evidence="12">211/11P</strain>
    </source>
</reference>
<keyword evidence="3 10" id="KW-0813">Transport</keyword>
<sequence>MLQRIGGGPNLRRLDSALPGSVRGVAKPSKGGKIVVVDSEGQATYTTLRKQALVTELQLRHRDIRALDPAVQLPYPSAIFIRKQALVLNLEGLKLIIGRDKTLVISVPSLTDLSARLLPDLNNPVVVRLSNHIAAARLPFSESAGMDGYMSADELNLMEALPYELRALEAALLMVLKILQHEVQHLESVTHPVLARIRRSVARPDLEQLYEIQNRLDKTISRAAKIKEILEELLDDELQMAGLCLSKVEGMSPTASASSAAARRADSRGELEGAKSEQMAEEADEMSEAEDLIESYWLQVDSALSRLKILQERITNTEHLVNLDLDSKRNALVALSLAVDLVLMMFEIHMAVTGIFGMNLTSGLERWDPYSLWGVVSVGLVLGLTAMLSFGLYAKRKGILNVPAFGLERAAGTINSSAGAMAGGLP</sequence>
<keyword evidence="13" id="KW-1185">Reference proteome</keyword>
<dbReference type="GO" id="GO:0016020">
    <property type="term" value="C:membrane"/>
    <property type="evidence" value="ECO:0007669"/>
    <property type="project" value="UniProtKB-SubCell"/>
</dbReference>
<keyword evidence="7 10" id="KW-1133">Transmembrane helix</keyword>
<accession>A0A9D4YUF0</accession>
<dbReference type="AlphaFoldDB" id="A0A9D4YUF0"/>
<comment type="similarity">
    <text evidence="2 10">Belongs to the CorA metal ion transporter (MIT) (TC 1.A.35.5) family.</text>
</comment>
<keyword evidence="4 10" id="KW-0812">Transmembrane</keyword>
<feature type="transmembrane region" description="Helical" evidence="10">
    <location>
        <begin position="370"/>
        <end position="393"/>
    </location>
</feature>
<feature type="region of interest" description="Disordered" evidence="11">
    <location>
        <begin position="256"/>
        <end position="285"/>
    </location>
</feature>
<dbReference type="Pfam" id="PF22099">
    <property type="entry name" value="MRS2-like"/>
    <property type="match status" value="1"/>
</dbReference>
<keyword evidence="5 10" id="KW-0460">Magnesium</keyword>
<comment type="caution">
    <text evidence="12">The sequence shown here is derived from an EMBL/GenBank/DDBJ whole genome shotgun (WGS) entry which is preliminary data.</text>
</comment>
<keyword evidence="8 10" id="KW-0406">Ion transport</keyword>
<evidence type="ECO:0000256" key="1">
    <source>
        <dbReference type="ARBA" id="ARBA00004141"/>
    </source>
</evidence>
<comment type="function">
    <text evidence="10">Magnesium transporter that may mediate the influx of magnesium.</text>
</comment>
<evidence type="ECO:0000256" key="5">
    <source>
        <dbReference type="ARBA" id="ARBA00022842"/>
    </source>
</evidence>
<proteinExistence type="inferred from homology"/>
<protein>
    <recommendedName>
        <fullName evidence="10">Magnesium transporter</fullName>
    </recommendedName>
</protein>
<evidence type="ECO:0000256" key="8">
    <source>
        <dbReference type="ARBA" id="ARBA00023065"/>
    </source>
</evidence>
<evidence type="ECO:0000256" key="9">
    <source>
        <dbReference type="ARBA" id="ARBA00023136"/>
    </source>
</evidence>
<dbReference type="PANTHER" id="PTHR13890:SF0">
    <property type="entry name" value="MAGNESIUM TRANSPORTER MRS2 HOMOLOG, MITOCHONDRIAL"/>
    <property type="match status" value="1"/>
</dbReference>
<keyword evidence="6" id="KW-0809">Transit peptide</keyword>
<evidence type="ECO:0000256" key="10">
    <source>
        <dbReference type="RuleBase" id="RU366041"/>
    </source>
</evidence>
<dbReference type="InterPro" id="IPR039204">
    <property type="entry name" value="MRS2-like"/>
</dbReference>
<keyword evidence="9 10" id="KW-0472">Membrane</keyword>
<dbReference type="PANTHER" id="PTHR13890">
    <property type="entry name" value="RNA SPLICING PROTEIN MRS2, MITOCHONDRIAL"/>
    <property type="match status" value="1"/>
</dbReference>
<evidence type="ECO:0000256" key="2">
    <source>
        <dbReference type="ARBA" id="ARBA00007535"/>
    </source>
</evidence>
<feature type="compositionally biased region" description="Basic and acidic residues" evidence="11">
    <location>
        <begin position="263"/>
        <end position="275"/>
    </location>
</feature>
<dbReference type="GO" id="GO:0015095">
    <property type="term" value="F:magnesium ion transmembrane transporter activity"/>
    <property type="evidence" value="ECO:0007669"/>
    <property type="project" value="TreeGrafter"/>
</dbReference>
<evidence type="ECO:0000313" key="13">
    <source>
        <dbReference type="Proteomes" id="UP001055712"/>
    </source>
</evidence>
<name>A0A9D4YUF0_CHLVU</name>
<organism evidence="12 13">
    <name type="scientific">Chlorella vulgaris</name>
    <name type="common">Green alga</name>
    <dbReference type="NCBI Taxonomy" id="3077"/>
    <lineage>
        <taxon>Eukaryota</taxon>
        <taxon>Viridiplantae</taxon>
        <taxon>Chlorophyta</taxon>
        <taxon>core chlorophytes</taxon>
        <taxon>Trebouxiophyceae</taxon>
        <taxon>Chlorellales</taxon>
        <taxon>Chlorellaceae</taxon>
        <taxon>Chlorella clade</taxon>
        <taxon>Chlorella</taxon>
    </lineage>
</organism>
<gene>
    <name evidence="12" type="ORF">D9Q98_006878</name>
</gene>
<evidence type="ECO:0000256" key="11">
    <source>
        <dbReference type="SAM" id="MobiDB-lite"/>
    </source>
</evidence>
<dbReference type="Gene3D" id="2.40.128.330">
    <property type="match status" value="1"/>
</dbReference>
<evidence type="ECO:0000313" key="12">
    <source>
        <dbReference type="EMBL" id="KAI3426934.1"/>
    </source>
</evidence>
<feature type="transmembrane region" description="Helical" evidence="10">
    <location>
        <begin position="332"/>
        <end position="358"/>
    </location>
</feature>
<dbReference type="Proteomes" id="UP001055712">
    <property type="component" value="Unassembled WGS sequence"/>
</dbReference>
<dbReference type="OrthoDB" id="510033at2759"/>